<dbReference type="AlphaFoldDB" id="A0A642VDP8"/>
<feature type="region of interest" description="Disordered" evidence="1">
    <location>
        <begin position="77"/>
        <end position="116"/>
    </location>
</feature>
<dbReference type="Proteomes" id="UP000761534">
    <property type="component" value="Unassembled WGS sequence"/>
</dbReference>
<sequence length="116" mass="12655">MGDRYGLFAVQSPTSYWLPWCLHHSHGSSTKKALCCVSGGTPPDPLGSLREVMDPRDSFGYGVLFYTFYSLKPRRATGMQGAGPLQTPNPEMGSGVGSSKDLDAPKNRPSFTKLWN</sequence>
<reference evidence="2" key="1">
    <citation type="journal article" date="2019" name="G3 (Bethesda)">
        <title>Genome Assemblies of Two Rare Opportunistic Yeast Pathogens: Diutina rugosa (syn. Candida rugosa) and Trichomonascus ciferrii (syn. Candida ciferrii).</title>
        <authorList>
            <person name="Mixao V."/>
            <person name="Saus E."/>
            <person name="Hansen A.P."/>
            <person name="Lass-Florl C."/>
            <person name="Gabaldon T."/>
        </authorList>
    </citation>
    <scope>NUCLEOTIDE SEQUENCE</scope>
    <source>
        <strain evidence="2">CBS 4856</strain>
    </source>
</reference>
<evidence type="ECO:0000313" key="3">
    <source>
        <dbReference type="Proteomes" id="UP000761534"/>
    </source>
</evidence>
<keyword evidence="3" id="KW-1185">Reference proteome</keyword>
<gene>
    <name evidence="2" type="ORF">TRICI_000334</name>
</gene>
<protein>
    <submittedName>
        <fullName evidence="2">Uncharacterized protein</fullName>
    </submittedName>
</protein>
<evidence type="ECO:0000313" key="2">
    <source>
        <dbReference type="EMBL" id="KAA8917512.1"/>
    </source>
</evidence>
<name>A0A642VDP8_9ASCO</name>
<evidence type="ECO:0000256" key="1">
    <source>
        <dbReference type="SAM" id="MobiDB-lite"/>
    </source>
</evidence>
<dbReference type="EMBL" id="SWFS01000030">
    <property type="protein sequence ID" value="KAA8917512.1"/>
    <property type="molecule type" value="Genomic_DNA"/>
</dbReference>
<accession>A0A642VDP8</accession>
<proteinExistence type="predicted"/>
<dbReference type="VEuPathDB" id="FungiDB:TRICI_000334"/>
<organism evidence="2 3">
    <name type="scientific">Trichomonascus ciferrii</name>
    <dbReference type="NCBI Taxonomy" id="44093"/>
    <lineage>
        <taxon>Eukaryota</taxon>
        <taxon>Fungi</taxon>
        <taxon>Dikarya</taxon>
        <taxon>Ascomycota</taxon>
        <taxon>Saccharomycotina</taxon>
        <taxon>Dipodascomycetes</taxon>
        <taxon>Dipodascales</taxon>
        <taxon>Trichomonascaceae</taxon>
        <taxon>Trichomonascus</taxon>
        <taxon>Trichomonascus ciferrii complex</taxon>
    </lineage>
</organism>
<comment type="caution">
    <text evidence="2">The sequence shown here is derived from an EMBL/GenBank/DDBJ whole genome shotgun (WGS) entry which is preliminary data.</text>
</comment>